<dbReference type="Proteomes" id="UP000276770">
    <property type="component" value="Unassembled WGS sequence"/>
</dbReference>
<proteinExistence type="predicted"/>
<dbReference type="AlphaFoldDB" id="A0A3L7K2Z3"/>
<keyword evidence="2" id="KW-1185">Reference proteome</keyword>
<reference evidence="1 2" key="1">
    <citation type="submission" date="2018-10" db="EMBL/GenBank/DDBJ databases">
        <title>Falsibacillus sp. genome draft.</title>
        <authorList>
            <person name="Shi S."/>
        </authorList>
    </citation>
    <scope>NUCLEOTIDE SEQUENCE [LARGE SCALE GENOMIC DNA]</scope>
    <source>
        <strain evidence="1 2">GY 10110</strain>
    </source>
</reference>
<dbReference type="InterPro" id="IPR024987">
    <property type="entry name" value="DUF3889"/>
</dbReference>
<sequence length="121" mass="13645">MDAGVILIKNMQEEKGMKHIVLSVGFCILMLLGSSLQASAQKVDYAKYGRMATAIVKEDYPSEELTEYQYMGRKKLGEDLVQDNFKFTVKENNMDKIIIVQVTHSPQNEKLVTLAVKEASQ</sequence>
<organism evidence="1 2">
    <name type="scientific">Falsibacillus albus</name>
    <dbReference type="NCBI Taxonomy" id="2478915"/>
    <lineage>
        <taxon>Bacteria</taxon>
        <taxon>Bacillati</taxon>
        <taxon>Bacillota</taxon>
        <taxon>Bacilli</taxon>
        <taxon>Bacillales</taxon>
        <taxon>Bacillaceae</taxon>
        <taxon>Falsibacillus</taxon>
    </lineage>
</organism>
<dbReference type="EMBL" id="RCVZ01000002">
    <property type="protein sequence ID" value="RLQ97368.1"/>
    <property type="molecule type" value="Genomic_DNA"/>
</dbReference>
<protein>
    <submittedName>
        <fullName evidence="1">DUF3889 domain-containing protein</fullName>
    </submittedName>
</protein>
<dbReference type="Pfam" id="PF13028">
    <property type="entry name" value="DUF3889"/>
    <property type="match status" value="1"/>
</dbReference>
<name>A0A3L7K2Z3_9BACI</name>
<evidence type="ECO:0000313" key="2">
    <source>
        <dbReference type="Proteomes" id="UP000276770"/>
    </source>
</evidence>
<evidence type="ECO:0000313" key="1">
    <source>
        <dbReference type="EMBL" id="RLQ97368.1"/>
    </source>
</evidence>
<dbReference type="Gene3D" id="3.10.450.390">
    <property type="entry name" value="Protein of unknown function DUF3889"/>
    <property type="match status" value="1"/>
</dbReference>
<gene>
    <name evidence="1" type="ORF">D9X91_04245</name>
</gene>
<comment type="caution">
    <text evidence="1">The sequence shown here is derived from an EMBL/GenBank/DDBJ whole genome shotgun (WGS) entry which is preliminary data.</text>
</comment>
<accession>A0A3L7K2Z3</accession>